<feature type="domain" description="Methyltransferase type 11" evidence="1">
    <location>
        <begin position="64"/>
        <end position="135"/>
    </location>
</feature>
<dbReference type="InterPro" id="IPR013216">
    <property type="entry name" value="Methyltransf_11"/>
</dbReference>
<name>A0A8J9S0L2_PHATR</name>
<dbReference type="PANTHER" id="PTHR43036">
    <property type="entry name" value="OSJNBB0011N17.9 PROTEIN"/>
    <property type="match status" value="1"/>
</dbReference>
<dbReference type="PANTHER" id="PTHR43036:SF2">
    <property type="entry name" value="OS04G0481300 PROTEIN"/>
    <property type="match status" value="1"/>
</dbReference>
<accession>A0A8J9S0L2</accession>
<sequence length="207" mass="22792">FGTLDSSSDSIFYSDPRFVEHVDDQAVGILTSYVSQTVAHIPDAAVLDLCSSWTSHLEPKVSCARVAGLGMNAKELQANAVLTEWTVQDLNKNANLPYASGSFDTIFCQLSIDYLRQPLEVCREIGRVLKSGGTAHVLFSNRLFLSKAVGIWTGADDIDHAFTVGAYFHFCRDGLFRDIQAKDLSVRKGRNQRISGDPLYVVTATRI</sequence>
<reference evidence="2" key="1">
    <citation type="submission" date="2022-02" db="EMBL/GenBank/DDBJ databases">
        <authorList>
            <person name="Giguere J D."/>
        </authorList>
    </citation>
    <scope>NUCLEOTIDE SEQUENCE</scope>
    <source>
        <strain evidence="2">CCAP 1055/1</strain>
    </source>
</reference>
<dbReference type="InterPro" id="IPR029063">
    <property type="entry name" value="SAM-dependent_MTases_sf"/>
</dbReference>
<protein>
    <recommendedName>
        <fullName evidence="1">Methyltransferase type 11 domain-containing protein</fullName>
    </recommendedName>
</protein>
<dbReference type="Proteomes" id="UP000836788">
    <property type="component" value="Chromosome 10"/>
</dbReference>
<gene>
    <name evidence="2" type="ORF">PTTT1_LOCUS6603</name>
</gene>
<organism evidence="2">
    <name type="scientific">Phaeodactylum tricornutum</name>
    <name type="common">Diatom</name>
    <dbReference type="NCBI Taxonomy" id="2850"/>
    <lineage>
        <taxon>Eukaryota</taxon>
        <taxon>Sar</taxon>
        <taxon>Stramenopiles</taxon>
        <taxon>Ochrophyta</taxon>
        <taxon>Bacillariophyta</taxon>
        <taxon>Bacillariophyceae</taxon>
        <taxon>Bacillariophycidae</taxon>
        <taxon>Naviculales</taxon>
        <taxon>Phaeodactylaceae</taxon>
        <taxon>Phaeodactylum</taxon>
    </lineage>
</organism>
<dbReference type="AlphaFoldDB" id="A0A8J9S0L2"/>
<dbReference type="EMBL" id="OU594951">
    <property type="protein sequence ID" value="CAG9278336.1"/>
    <property type="molecule type" value="Genomic_DNA"/>
</dbReference>
<proteinExistence type="predicted"/>
<evidence type="ECO:0000313" key="2">
    <source>
        <dbReference type="EMBL" id="CAG9278336.1"/>
    </source>
</evidence>
<dbReference type="GO" id="GO:0008757">
    <property type="term" value="F:S-adenosylmethionine-dependent methyltransferase activity"/>
    <property type="evidence" value="ECO:0007669"/>
    <property type="project" value="InterPro"/>
</dbReference>
<dbReference type="Pfam" id="PF08241">
    <property type="entry name" value="Methyltransf_11"/>
    <property type="match status" value="1"/>
</dbReference>
<dbReference type="Gene3D" id="3.40.50.150">
    <property type="entry name" value="Vaccinia Virus protein VP39"/>
    <property type="match status" value="1"/>
</dbReference>
<dbReference type="SUPFAM" id="SSF53335">
    <property type="entry name" value="S-adenosyl-L-methionine-dependent methyltransferases"/>
    <property type="match status" value="1"/>
</dbReference>
<evidence type="ECO:0000259" key="1">
    <source>
        <dbReference type="Pfam" id="PF08241"/>
    </source>
</evidence>
<feature type="non-terminal residue" evidence="2">
    <location>
        <position position="1"/>
    </location>
</feature>